<keyword evidence="3" id="KW-1185">Reference proteome</keyword>
<proteinExistence type="predicted"/>
<evidence type="ECO:0000313" key="3">
    <source>
        <dbReference type="Proteomes" id="UP001159363"/>
    </source>
</evidence>
<feature type="region of interest" description="Disordered" evidence="1">
    <location>
        <begin position="242"/>
        <end position="302"/>
    </location>
</feature>
<evidence type="ECO:0000313" key="2">
    <source>
        <dbReference type="EMBL" id="KAJ8882630.1"/>
    </source>
</evidence>
<comment type="caution">
    <text evidence="2">The sequence shown here is derived from an EMBL/GenBank/DDBJ whole genome shotgun (WGS) entry which is preliminary data.</text>
</comment>
<accession>A0ABQ9HE64</accession>
<dbReference type="Gene3D" id="3.30.420.10">
    <property type="entry name" value="Ribonuclease H-like superfamily/Ribonuclease H"/>
    <property type="match status" value="1"/>
</dbReference>
<dbReference type="EMBL" id="JARBHB010000005">
    <property type="protein sequence ID" value="KAJ8882630.1"/>
    <property type="molecule type" value="Genomic_DNA"/>
</dbReference>
<protein>
    <submittedName>
        <fullName evidence="2">Uncharacterized protein</fullName>
    </submittedName>
</protein>
<feature type="compositionally biased region" description="Basic and acidic residues" evidence="1">
    <location>
        <begin position="248"/>
        <end position="267"/>
    </location>
</feature>
<feature type="compositionally biased region" description="Basic and acidic residues" evidence="1">
    <location>
        <begin position="12"/>
        <end position="27"/>
    </location>
</feature>
<sequence>MRANCGESEAGPEYKGRGKPEVSEKTRRPAASPGTIPTCENAEMTGASYICDVVDTALRPHLDTLQEPIFQHDKARPHVGRTKQRALHSVYMPAWPAKSPDLRPIEYPWDMIGWRLISSSLNLGDDHRLDTPRSWLALKFCTKAPTYSNLNNKASLPGLGQVGLRGKSLSGSRIRSLKPRMSEEIWVALNIEVLGGDQAMKRFVRCLDVTQFSSALLALGTEGQQLLLQRYDAFTYRLVTNQPPPQAAREKSRCLHSRQETRRHPTFDRTACQPLTHQAPPPPPDKAHSFLTAAQAEKRVRS</sequence>
<dbReference type="Proteomes" id="UP001159363">
    <property type="component" value="Chromosome 4"/>
</dbReference>
<name>A0ABQ9HE64_9NEOP</name>
<reference evidence="2 3" key="1">
    <citation type="submission" date="2023-02" db="EMBL/GenBank/DDBJ databases">
        <title>LHISI_Scaffold_Assembly.</title>
        <authorList>
            <person name="Stuart O.P."/>
            <person name="Cleave R."/>
            <person name="Magrath M.J.L."/>
            <person name="Mikheyev A.S."/>
        </authorList>
    </citation>
    <scope>NUCLEOTIDE SEQUENCE [LARGE SCALE GENOMIC DNA]</scope>
    <source>
        <strain evidence="2">Daus_M_001</strain>
        <tissue evidence="2">Leg muscle</tissue>
    </source>
</reference>
<organism evidence="2 3">
    <name type="scientific">Dryococelus australis</name>
    <dbReference type="NCBI Taxonomy" id="614101"/>
    <lineage>
        <taxon>Eukaryota</taxon>
        <taxon>Metazoa</taxon>
        <taxon>Ecdysozoa</taxon>
        <taxon>Arthropoda</taxon>
        <taxon>Hexapoda</taxon>
        <taxon>Insecta</taxon>
        <taxon>Pterygota</taxon>
        <taxon>Neoptera</taxon>
        <taxon>Polyneoptera</taxon>
        <taxon>Phasmatodea</taxon>
        <taxon>Verophasmatodea</taxon>
        <taxon>Anareolatae</taxon>
        <taxon>Phasmatidae</taxon>
        <taxon>Eurycanthinae</taxon>
        <taxon>Dryococelus</taxon>
    </lineage>
</organism>
<gene>
    <name evidence="2" type="ORF">PR048_014442</name>
</gene>
<evidence type="ECO:0000256" key="1">
    <source>
        <dbReference type="SAM" id="MobiDB-lite"/>
    </source>
</evidence>
<dbReference type="InterPro" id="IPR036397">
    <property type="entry name" value="RNaseH_sf"/>
</dbReference>
<feature type="region of interest" description="Disordered" evidence="1">
    <location>
        <begin position="1"/>
        <end position="39"/>
    </location>
</feature>